<keyword evidence="2" id="KW-0813">Transport</keyword>
<dbReference type="AlphaFoldDB" id="A0A7Z0ELI5"/>
<proteinExistence type="inferred from homology"/>
<evidence type="ECO:0000256" key="3">
    <source>
        <dbReference type="ARBA" id="ARBA00022741"/>
    </source>
</evidence>
<dbReference type="SMART" id="SM00382">
    <property type="entry name" value="AAA"/>
    <property type="match status" value="1"/>
</dbReference>
<dbReference type="CDD" id="cd03235">
    <property type="entry name" value="ABC_Metallic_Cations"/>
    <property type="match status" value="1"/>
</dbReference>
<keyword evidence="8" id="KW-1185">Reference proteome</keyword>
<dbReference type="InterPro" id="IPR003439">
    <property type="entry name" value="ABC_transporter-like_ATP-bd"/>
</dbReference>
<dbReference type="PANTHER" id="PTHR42734:SF5">
    <property type="entry name" value="IRON TRANSPORT SYSTEM ATP-BINDING PROTEIN HI_0361-RELATED"/>
    <property type="match status" value="1"/>
</dbReference>
<keyword evidence="7" id="KW-0378">Hydrolase</keyword>
<dbReference type="Proteomes" id="UP000572051">
    <property type="component" value="Unassembled WGS sequence"/>
</dbReference>
<sequence length="285" mass="30114">MSDQFTGTAAGDPDAPPAFRITDAVVGYDGTPVLDGVDLDIPAGQTIAVMGPNGSGKSTLMRAMLGIAPLSAGRILVHGTPLRRFRDWRRIGYVPQRLTAGGAVPATVREIVASGQVAARRLLSLPTRADRAAIDEALETVGLTDRARDSVRELSGGQQQRVLIARALAGRPDTFVMDEPMAGVDAENQRELARTIDHLRGTGATVVLVLHELGPLEDVIERAVVLDGGRIGHDGRRAPAATGECARPGHEHQHPHPDPNDPDPRAAGTEPAAADLIRLEVPGRD</sequence>
<evidence type="ECO:0000256" key="5">
    <source>
        <dbReference type="SAM" id="MobiDB-lite"/>
    </source>
</evidence>
<evidence type="ECO:0000256" key="2">
    <source>
        <dbReference type="ARBA" id="ARBA00022448"/>
    </source>
</evidence>
<dbReference type="EC" id="3.6.3.-" evidence="7"/>
<keyword evidence="4 7" id="KW-0067">ATP-binding</keyword>
<dbReference type="SUPFAM" id="SSF52540">
    <property type="entry name" value="P-loop containing nucleoside triphosphate hydrolases"/>
    <property type="match status" value="1"/>
</dbReference>
<dbReference type="GO" id="GO:0016887">
    <property type="term" value="F:ATP hydrolysis activity"/>
    <property type="evidence" value="ECO:0007669"/>
    <property type="project" value="InterPro"/>
</dbReference>
<evidence type="ECO:0000313" key="7">
    <source>
        <dbReference type="EMBL" id="NYJ33508.1"/>
    </source>
</evidence>
<protein>
    <submittedName>
        <fullName evidence="7">Zinc transport system ATP-binding protein</fullName>
        <ecNumber evidence="7">3.6.3.-</ecNumber>
    </submittedName>
</protein>
<keyword evidence="3" id="KW-0547">Nucleotide-binding</keyword>
<evidence type="ECO:0000256" key="1">
    <source>
        <dbReference type="ARBA" id="ARBA00005417"/>
    </source>
</evidence>
<evidence type="ECO:0000259" key="6">
    <source>
        <dbReference type="PROSITE" id="PS50893"/>
    </source>
</evidence>
<feature type="domain" description="ABC transporter" evidence="6">
    <location>
        <begin position="19"/>
        <end position="253"/>
    </location>
</feature>
<accession>A0A7Z0ELI5</accession>
<dbReference type="Pfam" id="PF00005">
    <property type="entry name" value="ABC_tran"/>
    <property type="match status" value="1"/>
</dbReference>
<dbReference type="InterPro" id="IPR017871">
    <property type="entry name" value="ABC_transporter-like_CS"/>
</dbReference>
<dbReference type="InterPro" id="IPR050153">
    <property type="entry name" value="Metal_Ion_Import_ABC"/>
</dbReference>
<name>A0A7Z0ELI5_9ACTN</name>
<comment type="caution">
    <text evidence="7">The sequence shown here is derived from an EMBL/GenBank/DDBJ whole genome shotgun (WGS) entry which is preliminary data.</text>
</comment>
<dbReference type="RefSeq" id="WP_179821724.1">
    <property type="nucleotide sequence ID" value="NZ_JACCFS010000001.1"/>
</dbReference>
<reference evidence="7 8" key="1">
    <citation type="submission" date="2020-07" db="EMBL/GenBank/DDBJ databases">
        <title>Sequencing the genomes of 1000 actinobacteria strains.</title>
        <authorList>
            <person name="Klenk H.-P."/>
        </authorList>
    </citation>
    <scope>NUCLEOTIDE SEQUENCE [LARGE SCALE GENOMIC DNA]</scope>
    <source>
        <strain evidence="7 8">DSM 44442</strain>
    </source>
</reference>
<dbReference type="EMBL" id="JACCFS010000001">
    <property type="protein sequence ID" value="NYJ33508.1"/>
    <property type="molecule type" value="Genomic_DNA"/>
</dbReference>
<feature type="region of interest" description="Disordered" evidence="5">
    <location>
        <begin position="230"/>
        <end position="285"/>
    </location>
</feature>
<dbReference type="Gene3D" id="3.40.50.300">
    <property type="entry name" value="P-loop containing nucleotide triphosphate hydrolases"/>
    <property type="match status" value="1"/>
</dbReference>
<dbReference type="PROSITE" id="PS50893">
    <property type="entry name" value="ABC_TRANSPORTER_2"/>
    <property type="match status" value="1"/>
</dbReference>
<feature type="compositionally biased region" description="Basic and acidic residues" evidence="5">
    <location>
        <begin position="247"/>
        <end position="264"/>
    </location>
</feature>
<evidence type="ECO:0000313" key="8">
    <source>
        <dbReference type="Proteomes" id="UP000572051"/>
    </source>
</evidence>
<organism evidence="7 8">
    <name type="scientific">Nocardiopsis aegyptia</name>
    <dbReference type="NCBI Taxonomy" id="220378"/>
    <lineage>
        <taxon>Bacteria</taxon>
        <taxon>Bacillati</taxon>
        <taxon>Actinomycetota</taxon>
        <taxon>Actinomycetes</taxon>
        <taxon>Streptosporangiales</taxon>
        <taxon>Nocardiopsidaceae</taxon>
        <taxon>Nocardiopsis</taxon>
    </lineage>
</organism>
<dbReference type="InterPro" id="IPR003593">
    <property type="entry name" value="AAA+_ATPase"/>
</dbReference>
<dbReference type="GO" id="GO:0005524">
    <property type="term" value="F:ATP binding"/>
    <property type="evidence" value="ECO:0007669"/>
    <property type="project" value="UniProtKB-KW"/>
</dbReference>
<dbReference type="InterPro" id="IPR027417">
    <property type="entry name" value="P-loop_NTPase"/>
</dbReference>
<dbReference type="PROSITE" id="PS00211">
    <property type="entry name" value="ABC_TRANSPORTER_1"/>
    <property type="match status" value="1"/>
</dbReference>
<gene>
    <name evidence="7" type="ORF">HNR10_001389</name>
</gene>
<comment type="similarity">
    <text evidence="1">Belongs to the ABC transporter superfamily.</text>
</comment>
<dbReference type="PANTHER" id="PTHR42734">
    <property type="entry name" value="METAL TRANSPORT SYSTEM ATP-BINDING PROTEIN TM_0124-RELATED"/>
    <property type="match status" value="1"/>
</dbReference>
<evidence type="ECO:0000256" key="4">
    <source>
        <dbReference type="ARBA" id="ARBA00022840"/>
    </source>
</evidence>